<comment type="similarity">
    <text evidence="2 11">Belongs to the SPT5 family.</text>
</comment>
<dbReference type="InterPro" id="IPR041973">
    <property type="entry name" value="KOW_Spt5_1"/>
</dbReference>
<evidence type="ECO:0000259" key="13">
    <source>
        <dbReference type="SMART" id="SM00738"/>
    </source>
</evidence>
<evidence type="ECO:0000256" key="4">
    <source>
        <dbReference type="ARBA" id="ARBA00022491"/>
    </source>
</evidence>
<dbReference type="CDD" id="cd06084">
    <property type="entry name" value="KOW_Spt5_4"/>
    <property type="match status" value="1"/>
</dbReference>
<evidence type="ECO:0000259" key="15">
    <source>
        <dbReference type="SMART" id="SM01104"/>
    </source>
</evidence>
<dbReference type="InterPro" id="IPR024945">
    <property type="entry name" value="Spt5_C_dom"/>
</dbReference>
<dbReference type="Pfam" id="PF23290">
    <property type="entry name" value="KOW5_SPT5"/>
    <property type="match status" value="1"/>
</dbReference>
<dbReference type="Pfam" id="PF23284">
    <property type="entry name" value="KOW2_Spt5"/>
    <property type="match status" value="1"/>
</dbReference>
<evidence type="ECO:0000256" key="3">
    <source>
        <dbReference type="ARBA" id="ARBA00020181"/>
    </source>
</evidence>
<feature type="domain" description="NusG-like N-terminal" evidence="13">
    <location>
        <begin position="240"/>
        <end position="331"/>
    </location>
</feature>
<sequence>MSDSEDGSVMSDDGGKSDVEEEVGSGGSMPGSPVASGGESPIGSPADSPVGSPVGSPIGSPAVDEDDDARSDAASEAEEVPEGEEGEIIEGAEEDEEEGEDLDQIDDEDEEEEEEEEEEDDFEEEDGGPSRKKRRKKTGGIMDFILQEADVDEDGGEDEDEDGWEEGAKDLIDREPAEIDDNELHGAHRLQQIWSQENEKEIEEYYRRKYAETSSGSGYAAEEELPNAITQQGLLPGVKDPNLWMVKCRVGEEKTTALLLMRKFLAYQYQEEPLQIKSVVAPEGIKGMIYVEAYKQTHVKQAITGVSNLRYGQWKQQMVPIKEMTDVLRVVKETAILKPKSWVRLKRGIYKGDLAQVDYFEPSQNQVTLKIIPRIDYTKPRGVIRKALTDQEKKRKRKPAAKLFDQQAIRAIGGEVTTDGDFLVFEGNRFSRKGFMYKTLALSAIIYDGVKPTLSELEKFDDKPEKLDIQLAPQKTTGSEVTHNFAPGDMVQVAEGELLHLQGQVITIDGNNITILPRHEDLKDLLEFPAHELQKFFQVGDHVKVIEGRHEGDTGLIVRVEDNVVFMVSDLTMDEIKVAPKTLQLCQEMGTGVDSMGQFSLQDLVQLDPQTVGVIVRLEKESMQVLNIHGKLVHVKPQALTKRKENRNALALDAEQNSIQSKDIVKVVDGPHSGRQGQIRHVFRSYIFLHSRLMTENGGMFVCRARHVVLAGGKRADSTQSSPGLSGMMSPRISSPMHPSSGGQGRGGAYGGGPPRVQRDRTLIGQTVRITEGPYKGYIGIIKDATDSTVRLELHSMMRTISVDRNRVAVLGQKGKDGSTTSYGRTPMYGSQTPMYGSGSRTPLYGSQTPIHDGSRTPHYGSQTPLHEGSQTPGRSGAWDPSVSNTPMRQSDSDFSFDESSPSPQPYGSTIPSTPGYSPDTPQSGSHYNPGTPGGSSGMYGSDTSYSPYQPTPSPGNYQPTPSPSGSFQQVSSPGSYQPTPSPQGYQHSSSPSSFHGSTPSPSSYPLTPGAPSPLGFNPANPGMANPLDPSQTEWQTVDIEVKIKESHEDANLIYKHGVIRGMSGPMCSIYLLDEDRIVNVQSEHLEPVMPAKTDRVKVITGEDRESTGVLINIDGEDGIVKMDLGQADIKILSLNSLAKLHEK</sequence>
<dbReference type="InterPro" id="IPR022581">
    <property type="entry name" value="Spt5_N"/>
</dbReference>
<dbReference type="InterPro" id="IPR057934">
    <property type="entry name" value="KOW_Spt5_7"/>
</dbReference>
<dbReference type="CDD" id="cd06082">
    <property type="entry name" value="KOW_Spt5_2"/>
    <property type="match status" value="1"/>
</dbReference>
<dbReference type="InterPro" id="IPR017071">
    <property type="entry name" value="TF_Spt5_eukaryote"/>
</dbReference>
<dbReference type="OrthoDB" id="28901at2759"/>
<dbReference type="GO" id="GO:0003729">
    <property type="term" value="F:mRNA binding"/>
    <property type="evidence" value="ECO:0007669"/>
    <property type="project" value="TreeGrafter"/>
</dbReference>
<name>A0A9Q1HJK1_HOLLE</name>
<evidence type="ECO:0000256" key="10">
    <source>
        <dbReference type="ARBA" id="ARBA00023242"/>
    </source>
</evidence>
<feature type="domain" description="KOW" evidence="14">
    <location>
        <begin position="484"/>
        <end position="511"/>
    </location>
</feature>
<feature type="region of interest" description="Disordered" evidence="12">
    <location>
        <begin position="714"/>
        <end position="758"/>
    </location>
</feature>
<evidence type="ECO:0000256" key="11">
    <source>
        <dbReference type="PIRNR" id="PIRNR036945"/>
    </source>
</evidence>
<keyword evidence="9 11" id="KW-0804">Transcription</keyword>
<feature type="compositionally biased region" description="Low complexity" evidence="12">
    <location>
        <begin position="983"/>
        <end position="1008"/>
    </location>
</feature>
<protein>
    <recommendedName>
        <fullName evidence="3 11">Transcription elongation factor SPT5</fullName>
    </recommendedName>
</protein>
<dbReference type="SMART" id="SM01104">
    <property type="entry name" value="CTD"/>
    <property type="match status" value="1"/>
</dbReference>
<evidence type="ECO:0000313" key="16">
    <source>
        <dbReference type="EMBL" id="KAJ8048105.1"/>
    </source>
</evidence>
<feature type="compositionally biased region" description="Polar residues" evidence="12">
    <location>
        <begin position="860"/>
        <end position="874"/>
    </location>
</feature>
<dbReference type="GO" id="GO:0006357">
    <property type="term" value="P:regulation of transcription by RNA polymerase II"/>
    <property type="evidence" value="ECO:0007669"/>
    <property type="project" value="InterPro"/>
</dbReference>
<keyword evidence="17" id="KW-1185">Reference proteome</keyword>
<feature type="domain" description="Spt5 C-terminal" evidence="15">
    <location>
        <begin position="830"/>
        <end position="983"/>
    </location>
</feature>
<dbReference type="Gene3D" id="3.30.70.940">
    <property type="entry name" value="NusG, N-terminal domain"/>
    <property type="match status" value="1"/>
</dbReference>
<dbReference type="FunFam" id="3.30.70.940:FF:000005">
    <property type="entry name" value="Transcription elongation factor SPT5"/>
    <property type="match status" value="1"/>
</dbReference>
<evidence type="ECO:0000256" key="7">
    <source>
        <dbReference type="ARBA" id="ARBA00023015"/>
    </source>
</evidence>
<dbReference type="Proteomes" id="UP001152320">
    <property type="component" value="Chromosome 1"/>
</dbReference>
<keyword evidence="10 11" id="KW-0539">Nucleus</keyword>
<dbReference type="InterPro" id="IPR041978">
    <property type="entry name" value="KOW_Spt5_5"/>
</dbReference>
<keyword evidence="8" id="KW-0010">Activator</keyword>
<gene>
    <name evidence="16" type="ORF">HOLleu_00278</name>
</gene>
<evidence type="ECO:0000256" key="6">
    <source>
        <dbReference type="ARBA" id="ARBA00022737"/>
    </source>
</evidence>
<comment type="subcellular location">
    <subcellularLocation>
        <location evidence="1 11">Nucleus</location>
    </subcellularLocation>
</comment>
<evidence type="ECO:0000256" key="5">
    <source>
        <dbReference type="ARBA" id="ARBA00022553"/>
    </source>
</evidence>
<feature type="compositionally biased region" description="Acidic residues" evidence="12">
    <location>
        <begin position="63"/>
        <end position="127"/>
    </location>
</feature>
<organism evidence="16 17">
    <name type="scientific">Holothuria leucospilota</name>
    <name type="common">Black long sea cucumber</name>
    <name type="synonym">Mertensiothuria leucospilota</name>
    <dbReference type="NCBI Taxonomy" id="206669"/>
    <lineage>
        <taxon>Eukaryota</taxon>
        <taxon>Metazoa</taxon>
        <taxon>Echinodermata</taxon>
        <taxon>Eleutherozoa</taxon>
        <taxon>Echinozoa</taxon>
        <taxon>Holothuroidea</taxon>
        <taxon>Aspidochirotacea</taxon>
        <taxon>Aspidochirotida</taxon>
        <taxon>Holothuriidae</taxon>
        <taxon>Holothuria</taxon>
    </lineage>
</organism>
<dbReference type="PANTHER" id="PTHR11125:SF7">
    <property type="entry name" value="TRANSCRIPTION ELONGATION FACTOR SPT5"/>
    <property type="match status" value="1"/>
</dbReference>
<dbReference type="Pfam" id="PF23042">
    <property type="entry name" value="KOW1_SPT5"/>
    <property type="match status" value="1"/>
</dbReference>
<dbReference type="InterPro" id="IPR008991">
    <property type="entry name" value="Translation_prot_SH3-like_sf"/>
</dbReference>
<dbReference type="InterPro" id="IPR005100">
    <property type="entry name" value="NGN-domain"/>
</dbReference>
<dbReference type="SMART" id="SM00738">
    <property type="entry name" value="NGN"/>
    <property type="match status" value="1"/>
</dbReference>
<dbReference type="Pfam" id="PF23288">
    <property type="entry name" value="KOW6_SPT5"/>
    <property type="match status" value="1"/>
</dbReference>
<dbReference type="GO" id="GO:0032784">
    <property type="term" value="P:regulation of DNA-templated transcription elongation"/>
    <property type="evidence" value="ECO:0007669"/>
    <property type="project" value="InterPro"/>
</dbReference>
<keyword evidence="7" id="KW-0805">Transcription regulation</keyword>
<dbReference type="InterPro" id="IPR041980">
    <property type="entry name" value="KOW_Spt5_6_metazoa"/>
</dbReference>
<dbReference type="Pfam" id="PF23291">
    <property type="entry name" value="KOW4_SPT5"/>
    <property type="match status" value="1"/>
</dbReference>
<dbReference type="InterPro" id="IPR039385">
    <property type="entry name" value="NGN_Euk"/>
</dbReference>
<feature type="region of interest" description="Disordered" evidence="12">
    <location>
        <begin position="1"/>
        <end position="164"/>
    </location>
</feature>
<keyword evidence="6" id="KW-0677">Repeat</keyword>
<dbReference type="GO" id="GO:0006368">
    <property type="term" value="P:transcription elongation by RNA polymerase II"/>
    <property type="evidence" value="ECO:0007669"/>
    <property type="project" value="TreeGrafter"/>
</dbReference>
<accession>A0A9Q1HJK1</accession>
<evidence type="ECO:0000259" key="14">
    <source>
        <dbReference type="SMART" id="SM00739"/>
    </source>
</evidence>
<feature type="compositionally biased region" description="Polar residues" evidence="12">
    <location>
        <begin position="956"/>
        <end position="979"/>
    </location>
</feature>
<dbReference type="CDD" id="cd09888">
    <property type="entry name" value="NGN_Euk"/>
    <property type="match status" value="1"/>
</dbReference>
<feature type="domain" description="KOW" evidence="14">
    <location>
        <begin position="536"/>
        <end position="563"/>
    </location>
</feature>
<evidence type="ECO:0000256" key="8">
    <source>
        <dbReference type="ARBA" id="ARBA00023159"/>
    </source>
</evidence>
<evidence type="ECO:0000256" key="1">
    <source>
        <dbReference type="ARBA" id="ARBA00004123"/>
    </source>
</evidence>
<reference evidence="16" key="1">
    <citation type="submission" date="2021-10" db="EMBL/GenBank/DDBJ databases">
        <title>Tropical sea cucumber genome reveals ecological adaptation and Cuvierian tubules defense mechanism.</title>
        <authorList>
            <person name="Chen T."/>
        </authorList>
    </citation>
    <scope>NUCLEOTIDE SEQUENCE</scope>
    <source>
        <strain evidence="16">Nanhai2018</strain>
        <tissue evidence="16">Muscle</tissue>
    </source>
</reference>
<dbReference type="PIRSF" id="PIRSF036945">
    <property type="entry name" value="Spt5"/>
    <property type="match status" value="1"/>
</dbReference>
<keyword evidence="4" id="KW-0678">Repressor</keyword>
<keyword evidence="16" id="KW-0648">Protein biosynthesis</keyword>
<dbReference type="InterPro" id="IPR057936">
    <property type="entry name" value="KOWx_Spt5"/>
</dbReference>
<comment type="caution">
    <text evidence="16">The sequence shown here is derived from an EMBL/GenBank/DDBJ whole genome shotgun (WGS) entry which is preliminary data.</text>
</comment>
<dbReference type="InterPro" id="IPR041976">
    <property type="entry name" value="KOW_Spt5_3"/>
</dbReference>
<proteinExistence type="inferred from homology"/>
<dbReference type="InterPro" id="IPR041975">
    <property type="entry name" value="KOW_Spt5_2"/>
</dbReference>
<dbReference type="EMBL" id="JAIZAY010000001">
    <property type="protein sequence ID" value="KAJ8048105.1"/>
    <property type="molecule type" value="Genomic_DNA"/>
</dbReference>
<evidence type="ECO:0000256" key="9">
    <source>
        <dbReference type="ARBA" id="ARBA00023163"/>
    </source>
</evidence>
<dbReference type="Pfam" id="PF11942">
    <property type="entry name" value="Spt5_N"/>
    <property type="match status" value="1"/>
</dbReference>
<dbReference type="InterPro" id="IPR039659">
    <property type="entry name" value="SPT5"/>
</dbReference>
<evidence type="ECO:0000256" key="2">
    <source>
        <dbReference type="ARBA" id="ARBA00006956"/>
    </source>
</evidence>
<dbReference type="Pfam" id="PF03439">
    <property type="entry name" value="Spt5-NGN"/>
    <property type="match status" value="1"/>
</dbReference>
<dbReference type="InterPro" id="IPR014722">
    <property type="entry name" value="Rib_uL2_dom2"/>
</dbReference>
<dbReference type="InterPro" id="IPR036735">
    <property type="entry name" value="NGN_dom_sf"/>
</dbReference>
<feature type="compositionally biased region" description="Polar residues" evidence="12">
    <location>
        <begin position="907"/>
        <end position="929"/>
    </location>
</feature>
<dbReference type="GO" id="GO:0003746">
    <property type="term" value="F:translation elongation factor activity"/>
    <property type="evidence" value="ECO:0007669"/>
    <property type="project" value="UniProtKB-KW"/>
</dbReference>
<dbReference type="CDD" id="cd06081">
    <property type="entry name" value="KOW_Spt5_1"/>
    <property type="match status" value="1"/>
</dbReference>
<feature type="domain" description="KOW" evidence="14">
    <location>
        <begin position="658"/>
        <end position="685"/>
    </location>
</feature>
<feature type="domain" description="KOW" evidence="14">
    <location>
        <begin position="336"/>
        <end position="363"/>
    </location>
</feature>
<feature type="domain" description="KOW" evidence="14">
    <location>
        <begin position="1090"/>
        <end position="1117"/>
    </location>
</feature>
<dbReference type="Pfam" id="PF00467">
    <property type="entry name" value="KOW"/>
    <property type="match status" value="1"/>
</dbReference>
<dbReference type="AlphaFoldDB" id="A0A9Q1HJK1"/>
<evidence type="ECO:0000313" key="17">
    <source>
        <dbReference type="Proteomes" id="UP001152320"/>
    </source>
</evidence>
<dbReference type="CDD" id="cd06086">
    <property type="entry name" value="KOW_Spt5_6"/>
    <property type="match status" value="1"/>
</dbReference>
<dbReference type="Pfam" id="PF23287">
    <property type="entry name" value="KOW7_SPT5"/>
    <property type="match status" value="1"/>
</dbReference>
<dbReference type="FunFam" id="2.30.30.30:FF:000013">
    <property type="entry name" value="Transcription elongation factor SPT5"/>
    <property type="match status" value="1"/>
</dbReference>
<dbReference type="InterPro" id="IPR006645">
    <property type="entry name" value="NGN-like_dom"/>
</dbReference>
<dbReference type="SMART" id="SM00739">
    <property type="entry name" value="KOW"/>
    <property type="match status" value="6"/>
</dbReference>
<dbReference type="CDD" id="cd06085">
    <property type="entry name" value="KOW_Spt5_5"/>
    <property type="match status" value="1"/>
</dbReference>
<dbReference type="Gene3D" id="2.30.30.30">
    <property type="match status" value="3"/>
</dbReference>
<dbReference type="SUPFAM" id="SSF50104">
    <property type="entry name" value="Translation proteins SH3-like domain"/>
    <property type="match status" value="1"/>
</dbReference>
<dbReference type="CDD" id="cd06083">
    <property type="entry name" value="KOW_Spt5_3"/>
    <property type="match status" value="1"/>
</dbReference>
<keyword evidence="16" id="KW-0251">Elongation factor</keyword>
<feature type="compositionally biased region" description="Gly residues" evidence="12">
    <location>
        <begin position="742"/>
        <end position="754"/>
    </location>
</feature>
<dbReference type="PANTHER" id="PTHR11125">
    <property type="entry name" value="SUPPRESSOR OF TY 5"/>
    <property type="match status" value="1"/>
</dbReference>
<dbReference type="GO" id="GO:0032044">
    <property type="term" value="C:DSIF complex"/>
    <property type="evidence" value="ECO:0007669"/>
    <property type="project" value="TreeGrafter"/>
</dbReference>
<dbReference type="InterPro" id="IPR041977">
    <property type="entry name" value="KOW_Spt5_4"/>
</dbReference>
<keyword evidence="5" id="KW-0597">Phosphoprotein</keyword>
<feature type="region of interest" description="Disordered" evidence="12">
    <location>
        <begin position="812"/>
        <end position="1031"/>
    </location>
</feature>
<feature type="compositionally biased region" description="Acidic residues" evidence="12">
    <location>
        <begin position="149"/>
        <end position="164"/>
    </location>
</feature>
<feature type="compositionally biased region" description="Polar residues" evidence="12">
    <location>
        <begin position="818"/>
        <end position="850"/>
    </location>
</feature>
<feature type="domain" description="KOW" evidence="14">
    <location>
        <begin position="761"/>
        <end position="788"/>
    </location>
</feature>
<dbReference type="Pfam" id="PF23037">
    <property type="entry name" value="KOWx_SPT5"/>
    <property type="match status" value="1"/>
</dbReference>
<dbReference type="InterPro" id="IPR005824">
    <property type="entry name" value="KOW"/>
</dbReference>
<evidence type="ECO:0000256" key="12">
    <source>
        <dbReference type="SAM" id="MobiDB-lite"/>
    </source>
</evidence>
<dbReference type="FunFam" id="2.30.30.30:FF:000016">
    <property type="entry name" value="Transcription elongation factor SPT5"/>
    <property type="match status" value="1"/>
</dbReference>